<keyword evidence="2" id="KW-0808">Transferase</keyword>
<gene>
    <name evidence="11" type="ORF">XH99_09775</name>
</gene>
<name>A0A4Q0SAI9_9BRAD</name>
<keyword evidence="12" id="KW-1185">Reference proteome</keyword>
<dbReference type="GO" id="GO:0051607">
    <property type="term" value="P:defense response to virus"/>
    <property type="evidence" value="ECO:0007669"/>
    <property type="project" value="UniProtKB-KW"/>
</dbReference>
<dbReference type="InterPro" id="IPR051083">
    <property type="entry name" value="GrpII_Intron_Splice-Mob/Def"/>
</dbReference>
<evidence type="ECO:0000256" key="1">
    <source>
        <dbReference type="ARBA" id="ARBA00012493"/>
    </source>
</evidence>
<keyword evidence="6" id="KW-0695">RNA-directed DNA polymerase</keyword>
<dbReference type="Pfam" id="PF00078">
    <property type="entry name" value="RVT_1"/>
    <property type="match status" value="1"/>
</dbReference>
<sequence>MKAYKLVKANAGAAGVDKVSLETFEKDLEGNLYKVWNRMSSGSYFPPAVRAVPIPKKNGGQRILGVPTVADRVAQTVVKLQIEQALEEIFLPDSYGYRPGKSALDAVGVTRQRCWKMDWVLEFDIKGLFDNISHELLMKAVRKHVQDEWALLYIERWLIAPMQGKDGAITARDRGIPQGGVISPVLANLFLHYAFDTWVARNFPRSPWCRYADDGLVHCRTKAEAEAIKAALQARFEECELEMHPDKTKIVYCKDSNRPGSHASQSFDFLGFTFRPRRARNHQKKENFCTFSPAVSRAAMKSMRMTIRQLRLRLRSQTEVDAIALELNPVLRGWMQYYGRYGRSEMHNLYRYVDESLNRWARRKYKGLKNGKVRASTWLRLIRCRRPKLFAHWTMLSSASLLVESRMT</sequence>
<dbReference type="InterPro" id="IPR000477">
    <property type="entry name" value="RT_dom"/>
</dbReference>
<evidence type="ECO:0000256" key="4">
    <source>
        <dbReference type="ARBA" id="ARBA00022723"/>
    </source>
</evidence>
<dbReference type="EC" id="2.7.7.49" evidence="1"/>
<keyword evidence="3" id="KW-0548">Nucleotidyltransferase</keyword>
<dbReference type="SUPFAM" id="SSF56672">
    <property type="entry name" value="DNA/RNA polymerases"/>
    <property type="match status" value="1"/>
</dbReference>
<dbReference type="CDD" id="cd01651">
    <property type="entry name" value="RT_G2_intron"/>
    <property type="match status" value="1"/>
</dbReference>
<dbReference type="PRINTS" id="PR00866">
    <property type="entry name" value="RNADNAPOLMS"/>
</dbReference>
<dbReference type="InterPro" id="IPR043502">
    <property type="entry name" value="DNA/RNA_pol_sf"/>
</dbReference>
<dbReference type="EMBL" id="LBJQ01000047">
    <property type="protein sequence ID" value="RXH33124.1"/>
    <property type="molecule type" value="Genomic_DNA"/>
</dbReference>
<keyword evidence="5" id="KW-0460">Magnesium</keyword>
<dbReference type="PROSITE" id="PS50878">
    <property type="entry name" value="RT_POL"/>
    <property type="match status" value="1"/>
</dbReference>
<evidence type="ECO:0000259" key="10">
    <source>
        <dbReference type="PROSITE" id="PS50878"/>
    </source>
</evidence>
<evidence type="ECO:0000256" key="5">
    <source>
        <dbReference type="ARBA" id="ARBA00022842"/>
    </source>
</evidence>
<comment type="similarity">
    <text evidence="8">Belongs to the bacterial reverse transcriptase family.</text>
</comment>
<dbReference type="PANTHER" id="PTHR34047">
    <property type="entry name" value="NUCLEAR INTRON MATURASE 1, MITOCHONDRIAL-RELATED"/>
    <property type="match status" value="1"/>
</dbReference>
<dbReference type="InterPro" id="IPR000123">
    <property type="entry name" value="Reverse_transcriptase_msDNA"/>
</dbReference>
<comment type="caution">
    <text evidence="11">The sequence shown here is derived from an EMBL/GenBank/DDBJ whole genome shotgun (WGS) entry which is preliminary data.</text>
</comment>
<dbReference type="NCBIfam" id="TIGR04416">
    <property type="entry name" value="group_II_RT_mat"/>
    <property type="match status" value="1"/>
</dbReference>
<evidence type="ECO:0000256" key="3">
    <source>
        <dbReference type="ARBA" id="ARBA00022695"/>
    </source>
</evidence>
<proteinExistence type="inferred from homology"/>
<dbReference type="InterPro" id="IPR030931">
    <property type="entry name" value="Group_II_RT_mat"/>
</dbReference>
<keyword evidence="7" id="KW-0051">Antiviral defense</keyword>
<evidence type="ECO:0000256" key="7">
    <source>
        <dbReference type="ARBA" id="ARBA00023118"/>
    </source>
</evidence>
<dbReference type="AlphaFoldDB" id="A0A4Q0SAI9"/>
<reference evidence="11 12" key="1">
    <citation type="submission" date="2015-04" db="EMBL/GenBank/DDBJ databases">
        <title>Comparative genomics of rhizobia nodulating Arachis hypogaea in China.</title>
        <authorList>
            <person name="Li Y."/>
        </authorList>
    </citation>
    <scope>NUCLEOTIDE SEQUENCE [LARGE SCALE GENOMIC DNA]</scope>
    <source>
        <strain evidence="11 12">CCBAU 51757</strain>
    </source>
</reference>
<evidence type="ECO:0000313" key="12">
    <source>
        <dbReference type="Proteomes" id="UP000289546"/>
    </source>
</evidence>
<dbReference type="RefSeq" id="WP_128917788.1">
    <property type="nucleotide sequence ID" value="NZ_LBJQ01000047.1"/>
</dbReference>
<dbReference type="GO" id="GO:0046872">
    <property type="term" value="F:metal ion binding"/>
    <property type="evidence" value="ECO:0007669"/>
    <property type="project" value="UniProtKB-KW"/>
</dbReference>
<evidence type="ECO:0000256" key="8">
    <source>
        <dbReference type="ARBA" id="ARBA00034120"/>
    </source>
</evidence>
<dbReference type="PANTHER" id="PTHR34047:SF3">
    <property type="entry name" value="BLR2052 PROTEIN"/>
    <property type="match status" value="1"/>
</dbReference>
<feature type="domain" description="Reverse transcriptase" evidence="10">
    <location>
        <begin position="35"/>
        <end position="274"/>
    </location>
</feature>
<dbReference type="GO" id="GO:0003964">
    <property type="term" value="F:RNA-directed DNA polymerase activity"/>
    <property type="evidence" value="ECO:0007669"/>
    <property type="project" value="UniProtKB-KW"/>
</dbReference>
<evidence type="ECO:0000256" key="9">
    <source>
        <dbReference type="ARBA" id="ARBA00048173"/>
    </source>
</evidence>
<accession>A0A4Q0SAI9</accession>
<dbReference type="Proteomes" id="UP000289546">
    <property type="component" value="Unassembled WGS sequence"/>
</dbReference>
<organism evidence="11 12">
    <name type="scientific">Bradyrhizobium nanningense</name>
    <dbReference type="NCBI Taxonomy" id="1325118"/>
    <lineage>
        <taxon>Bacteria</taxon>
        <taxon>Pseudomonadati</taxon>
        <taxon>Pseudomonadota</taxon>
        <taxon>Alphaproteobacteria</taxon>
        <taxon>Hyphomicrobiales</taxon>
        <taxon>Nitrobacteraceae</taxon>
        <taxon>Bradyrhizobium</taxon>
    </lineage>
</organism>
<keyword evidence="4" id="KW-0479">Metal-binding</keyword>
<comment type="catalytic activity">
    <reaction evidence="9">
        <text>DNA(n) + a 2'-deoxyribonucleoside 5'-triphosphate = DNA(n+1) + diphosphate</text>
        <dbReference type="Rhea" id="RHEA:22508"/>
        <dbReference type="Rhea" id="RHEA-COMP:17339"/>
        <dbReference type="Rhea" id="RHEA-COMP:17340"/>
        <dbReference type="ChEBI" id="CHEBI:33019"/>
        <dbReference type="ChEBI" id="CHEBI:61560"/>
        <dbReference type="ChEBI" id="CHEBI:173112"/>
        <dbReference type="EC" id="2.7.7.49"/>
    </reaction>
</comment>
<evidence type="ECO:0000256" key="6">
    <source>
        <dbReference type="ARBA" id="ARBA00022918"/>
    </source>
</evidence>
<dbReference type="Pfam" id="PF08388">
    <property type="entry name" value="GIIM"/>
    <property type="match status" value="1"/>
</dbReference>
<evidence type="ECO:0000256" key="2">
    <source>
        <dbReference type="ARBA" id="ARBA00022679"/>
    </source>
</evidence>
<dbReference type="GO" id="GO:0003723">
    <property type="term" value="F:RNA binding"/>
    <property type="evidence" value="ECO:0007669"/>
    <property type="project" value="InterPro"/>
</dbReference>
<dbReference type="InterPro" id="IPR013597">
    <property type="entry name" value="Mat_intron_G2"/>
</dbReference>
<evidence type="ECO:0000313" key="11">
    <source>
        <dbReference type="EMBL" id="RXH33124.1"/>
    </source>
</evidence>
<protein>
    <recommendedName>
        <fullName evidence="1">RNA-directed DNA polymerase</fullName>
        <ecNumber evidence="1">2.7.7.49</ecNumber>
    </recommendedName>
</protein>